<keyword evidence="2" id="KW-0443">Lipid metabolism</keyword>
<organism evidence="4 5">
    <name type="scientific">Caballeronia sordidicola</name>
    <name type="common">Burkholderia sordidicola</name>
    <dbReference type="NCBI Taxonomy" id="196367"/>
    <lineage>
        <taxon>Bacteria</taxon>
        <taxon>Pseudomonadati</taxon>
        <taxon>Pseudomonadota</taxon>
        <taxon>Betaproteobacteria</taxon>
        <taxon>Burkholderiales</taxon>
        <taxon>Burkholderiaceae</taxon>
        <taxon>Caballeronia</taxon>
    </lineage>
</organism>
<dbReference type="PROSITE" id="PS50968">
    <property type="entry name" value="BIOTINYL_LIPOYL"/>
    <property type="match status" value="1"/>
</dbReference>
<evidence type="ECO:0000256" key="1">
    <source>
        <dbReference type="ARBA" id="ARBA00003761"/>
    </source>
</evidence>
<dbReference type="Pfam" id="PF00364">
    <property type="entry name" value="Biotin_lipoyl"/>
    <property type="match status" value="1"/>
</dbReference>
<reference evidence="4 5" key="1">
    <citation type="submission" date="2016-01" db="EMBL/GenBank/DDBJ databases">
        <authorList>
            <person name="Oliw E.H."/>
        </authorList>
    </citation>
    <scope>NUCLEOTIDE SEQUENCE [LARGE SCALE GENOMIC DNA]</scope>
    <source>
        <strain evidence="4">LMG 22029</strain>
    </source>
</reference>
<dbReference type="EMBL" id="FCOC02000001">
    <property type="protein sequence ID" value="SAL08882.1"/>
    <property type="molecule type" value="Genomic_DNA"/>
</dbReference>
<dbReference type="SUPFAM" id="SSF51230">
    <property type="entry name" value="Single hybrid motif"/>
    <property type="match status" value="1"/>
</dbReference>
<protein>
    <recommendedName>
        <fullName evidence="2">Biotin carboxyl carrier protein of acetyl-CoA carboxylase</fullName>
    </recommendedName>
</protein>
<comment type="pathway">
    <text evidence="2">Lipid metabolism; fatty acid biosynthesis.</text>
</comment>
<evidence type="ECO:0000313" key="5">
    <source>
        <dbReference type="Proteomes" id="UP000054893"/>
    </source>
</evidence>
<comment type="function">
    <text evidence="1 2">This protein is a component of the acetyl coenzyme A carboxylase complex; first, biotin carboxylase catalyzes the carboxylation of the carrier protein and then the transcarboxylase transfers the carboxyl group to form malonyl-CoA.</text>
</comment>
<dbReference type="AlphaFoldDB" id="A0A158EMT8"/>
<dbReference type="UniPathway" id="UPA00094"/>
<dbReference type="Proteomes" id="UP000054893">
    <property type="component" value="Unassembled WGS sequence"/>
</dbReference>
<keyword evidence="2" id="KW-0444">Lipid biosynthesis</keyword>
<evidence type="ECO:0000259" key="3">
    <source>
        <dbReference type="PROSITE" id="PS50968"/>
    </source>
</evidence>
<keyword evidence="2" id="KW-0092">Biotin</keyword>
<accession>A0A158EMT8</accession>
<dbReference type="InterPro" id="IPR001249">
    <property type="entry name" value="AcCoA_biotinCC"/>
</dbReference>
<keyword evidence="2" id="KW-0275">Fatty acid biosynthesis</keyword>
<name>A0A158EMT8_CABSO</name>
<dbReference type="GO" id="GO:0009317">
    <property type="term" value="C:acetyl-CoA carboxylase complex"/>
    <property type="evidence" value="ECO:0007669"/>
    <property type="project" value="InterPro"/>
</dbReference>
<keyword evidence="2" id="KW-0276">Fatty acid metabolism</keyword>
<dbReference type="InterPro" id="IPR011053">
    <property type="entry name" value="Single_hybrid_motif"/>
</dbReference>
<dbReference type="GO" id="GO:0003989">
    <property type="term" value="F:acetyl-CoA carboxylase activity"/>
    <property type="evidence" value="ECO:0007669"/>
    <property type="project" value="InterPro"/>
</dbReference>
<dbReference type="GO" id="GO:0006633">
    <property type="term" value="P:fatty acid biosynthetic process"/>
    <property type="evidence" value="ECO:0007669"/>
    <property type="project" value="UniProtKB-UniPathway"/>
</dbReference>
<gene>
    <name evidence="4" type="ORF">AWB64_00012</name>
</gene>
<dbReference type="OrthoDB" id="5297413at2"/>
<dbReference type="PRINTS" id="PR01071">
    <property type="entry name" value="ACOABIOTINCC"/>
</dbReference>
<evidence type="ECO:0000256" key="2">
    <source>
        <dbReference type="RuleBase" id="RU364072"/>
    </source>
</evidence>
<feature type="domain" description="Lipoyl-binding" evidence="3">
    <location>
        <begin position="1"/>
        <end position="79"/>
    </location>
</feature>
<dbReference type="CDD" id="cd06850">
    <property type="entry name" value="biotinyl_domain"/>
    <property type="match status" value="1"/>
</dbReference>
<dbReference type="InterPro" id="IPR000089">
    <property type="entry name" value="Biotin_lipoyl"/>
</dbReference>
<dbReference type="Gene3D" id="2.40.50.100">
    <property type="match status" value="1"/>
</dbReference>
<sequence length="83" mass="8547">MADFEVKSEIPGTFYRSSAPGKPPLVEEGQHVTADTIVGIVELMKQFNDVPAGVAGVVRSFAVADGDAVDADAVLVVIDTGSA</sequence>
<evidence type="ECO:0000313" key="4">
    <source>
        <dbReference type="EMBL" id="SAL08882.1"/>
    </source>
</evidence>
<dbReference type="RefSeq" id="WP_060816611.1">
    <property type="nucleotide sequence ID" value="NZ_FCOC02000001.1"/>
</dbReference>
<proteinExistence type="predicted"/>
<dbReference type="NCBIfam" id="NF005457">
    <property type="entry name" value="PRK07051.1"/>
    <property type="match status" value="1"/>
</dbReference>